<proteinExistence type="predicted"/>
<organism evidence="1 2">
    <name type="scientific">Trichostrongylus colubriformis</name>
    <name type="common">Black scour worm</name>
    <dbReference type="NCBI Taxonomy" id="6319"/>
    <lineage>
        <taxon>Eukaryota</taxon>
        <taxon>Metazoa</taxon>
        <taxon>Ecdysozoa</taxon>
        <taxon>Nematoda</taxon>
        <taxon>Chromadorea</taxon>
        <taxon>Rhabditida</taxon>
        <taxon>Rhabditina</taxon>
        <taxon>Rhabditomorpha</taxon>
        <taxon>Strongyloidea</taxon>
        <taxon>Trichostrongylidae</taxon>
        <taxon>Trichostrongylus</taxon>
    </lineage>
</organism>
<accession>A0AAN8FUR4</accession>
<evidence type="ECO:0000313" key="2">
    <source>
        <dbReference type="Proteomes" id="UP001331761"/>
    </source>
</evidence>
<name>A0AAN8FUR4_TRICO</name>
<comment type="caution">
    <text evidence="1">The sequence shown here is derived from an EMBL/GenBank/DDBJ whole genome shotgun (WGS) entry which is preliminary data.</text>
</comment>
<gene>
    <name evidence="1" type="ORF">GCK32_021786</name>
</gene>
<feature type="non-terminal residue" evidence="1">
    <location>
        <position position="37"/>
    </location>
</feature>
<protein>
    <submittedName>
        <fullName evidence="1">Uncharacterized protein</fullName>
    </submittedName>
</protein>
<keyword evidence="2" id="KW-1185">Reference proteome</keyword>
<dbReference type="Proteomes" id="UP001331761">
    <property type="component" value="Unassembled WGS sequence"/>
</dbReference>
<evidence type="ECO:0000313" key="1">
    <source>
        <dbReference type="EMBL" id="KAK5986721.1"/>
    </source>
</evidence>
<sequence length="37" mass="4197">MRNSRYEKSLLLYTALVFISTMLMCAQQISKAIASIT</sequence>
<dbReference type="AlphaFoldDB" id="A0AAN8FUR4"/>
<dbReference type="EMBL" id="WIXE01000296">
    <property type="protein sequence ID" value="KAK5986721.1"/>
    <property type="molecule type" value="Genomic_DNA"/>
</dbReference>
<reference evidence="1 2" key="1">
    <citation type="submission" date="2019-10" db="EMBL/GenBank/DDBJ databases">
        <title>Assembly and Annotation for the nematode Trichostrongylus colubriformis.</title>
        <authorList>
            <person name="Martin J."/>
        </authorList>
    </citation>
    <scope>NUCLEOTIDE SEQUENCE [LARGE SCALE GENOMIC DNA]</scope>
    <source>
        <strain evidence="1">G859</strain>
        <tissue evidence="1">Whole worm</tissue>
    </source>
</reference>